<feature type="domain" description="Protein kinase" evidence="18">
    <location>
        <begin position="2405"/>
        <end position="2657"/>
    </location>
</feature>
<dbReference type="SMART" id="SM00060">
    <property type="entry name" value="FN3"/>
    <property type="match status" value="2"/>
</dbReference>
<feature type="domain" description="Fibronectin type-III" evidence="20">
    <location>
        <begin position="810"/>
        <end position="907"/>
    </location>
</feature>
<evidence type="ECO:0000256" key="17">
    <source>
        <dbReference type="SAM" id="MobiDB-lite"/>
    </source>
</evidence>
<feature type="binding site" evidence="16">
    <location>
        <position position="1162"/>
    </location>
    <ligand>
        <name>ATP</name>
        <dbReference type="ChEBI" id="CHEBI:30616"/>
    </ligand>
</feature>
<accession>A0A8D0A802</accession>
<evidence type="ECO:0000256" key="12">
    <source>
        <dbReference type="ARBA" id="ARBA00023242"/>
    </source>
</evidence>
<dbReference type="PROSITE" id="PS00108">
    <property type="entry name" value="PROTEIN_KINASE_ST"/>
    <property type="match status" value="2"/>
</dbReference>
<feature type="compositionally biased region" description="Basic and acidic residues" evidence="17">
    <location>
        <begin position="1959"/>
        <end position="1972"/>
    </location>
</feature>
<dbReference type="GeneTree" id="ENSGT00940000163418"/>
<dbReference type="PROSITE" id="PS50853">
    <property type="entry name" value="FN3"/>
    <property type="match status" value="2"/>
</dbReference>
<evidence type="ECO:0000256" key="11">
    <source>
        <dbReference type="ARBA" id="ARBA00023157"/>
    </source>
</evidence>
<dbReference type="InterPro" id="IPR036179">
    <property type="entry name" value="Ig-like_dom_sf"/>
</dbReference>
<dbReference type="CDD" id="cd00063">
    <property type="entry name" value="FN3"/>
    <property type="match status" value="2"/>
</dbReference>
<feature type="region of interest" description="Disordered" evidence="17">
    <location>
        <begin position="212"/>
        <end position="240"/>
    </location>
</feature>
<reference evidence="21" key="1">
    <citation type="submission" date="2025-08" db="UniProtKB">
        <authorList>
            <consortium name="Ensembl"/>
        </authorList>
    </citation>
    <scope>IDENTIFICATION</scope>
</reference>
<dbReference type="SMART" id="SM00408">
    <property type="entry name" value="IGc2"/>
    <property type="match status" value="7"/>
</dbReference>
<evidence type="ECO:0000256" key="13">
    <source>
        <dbReference type="ARBA" id="ARBA00023319"/>
    </source>
</evidence>
<feature type="compositionally biased region" description="Polar residues" evidence="17">
    <location>
        <begin position="1693"/>
        <end position="1705"/>
    </location>
</feature>
<dbReference type="FunFam" id="3.30.200.20:FF:000302">
    <property type="entry name" value="striated muscle preferentially expressed protein kinase"/>
    <property type="match status" value="1"/>
</dbReference>
<evidence type="ECO:0000256" key="1">
    <source>
        <dbReference type="ARBA" id="ARBA00004123"/>
    </source>
</evidence>
<evidence type="ECO:0000256" key="6">
    <source>
        <dbReference type="ARBA" id="ARBA00022679"/>
    </source>
</evidence>
<feature type="domain" description="Ig-like" evidence="19">
    <location>
        <begin position="583"/>
        <end position="675"/>
    </location>
</feature>
<dbReference type="InterPro" id="IPR013098">
    <property type="entry name" value="Ig_I-set"/>
</dbReference>
<evidence type="ECO:0000256" key="2">
    <source>
        <dbReference type="ARBA" id="ARBA00006692"/>
    </source>
</evidence>
<keyword evidence="13" id="KW-0393">Immunoglobulin domain</keyword>
<feature type="domain" description="Ig-like" evidence="19">
    <location>
        <begin position="1009"/>
        <end position="1097"/>
    </location>
</feature>
<dbReference type="FunFam" id="1.10.510.10:FF:000363">
    <property type="entry name" value="Striated muscle preferentially expressed protein kinase"/>
    <property type="match status" value="1"/>
</dbReference>
<keyword evidence="10 16" id="KW-0067">ATP-binding</keyword>
<dbReference type="Gene3D" id="3.30.200.20">
    <property type="entry name" value="Phosphorylase Kinase, domain 1"/>
    <property type="match status" value="2"/>
</dbReference>
<comment type="catalytic activity">
    <reaction evidence="15">
        <text>L-seryl-[protein] + ATP = O-phospho-L-seryl-[protein] + ADP + H(+)</text>
        <dbReference type="Rhea" id="RHEA:17989"/>
        <dbReference type="Rhea" id="RHEA-COMP:9863"/>
        <dbReference type="Rhea" id="RHEA-COMP:11604"/>
        <dbReference type="ChEBI" id="CHEBI:15378"/>
        <dbReference type="ChEBI" id="CHEBI:29999"/>
        <dbReference type="ChEBI" id="CHEBI:30616"/>
        <dbReference type="ChEBI" id="CHEBI:83421"/>
        <dbReference type="ChEBI" id="CHEBI:456216"/>
        <dbReference type="EC" id="2.7.11.1"/>
    </reaction>
</comment>
<evidence type="ECO:0000256" key="8">
    <source>
        <dbReference type="ARBA" id="ARBA00022741"/>
    </source>
</evidence>
<dbReference type="InterPro" id="IPR000719">
    <property type="entry name" value="Prot_kinase_dom"/>
</dbReference>
<dbReference type="InterPro" id="IPR007110">
    <property type="entry name" value="Ig-like_dom"/>
</dbReference>
<feature type="compositionally biased region" description="Polar residues" evidence="17">
    <location>
        <begin position="1993"/>
        <end position="2020"/>
    </location>
</feature>
<keyword evidence="8 16" id="KW-0547">Nucleotide-binding</keyword>
<feature type="region of interest" description="Disordered" evidence="17">
    <location>
        <begin position="1593"/>
        <end position="1625"/>
    </location>
</feature>
<dbReference type="FunFam" id="2.60.40.10:FF:000497">
    <property type="entry name" value="Striated muscle preferentially expressed protein kinase"/>
    <property type="match status" value="1"/>
</dbReference>
<keyword evidence="11" id="KW-1015">Disulfide bond</keyword>
<comment type="similarity">
    <text evidence="2">Belongs to the protein kinase superfamily. CAMK Ser/Thr protein kinase family.</text>
</comment>
<feature type="compositionally biased region" description="Basic and acidic residues" evidence="17">
    <location>
        <begin position="2021"/>
        <end position="2030"/>
    </location>
</feature>
<dbReference type="FunFam" id="2.60.40.10:FF:000428">
    <property type="entry name" value="striated muscle preferentially expressed protein kinase"/>
    <property type="match status" value="1"/>
</dbReference>
<feature type="compositionally biased region" description="Pro residues" evidence="17">
    <location>
        <begin position="412"/>
        <end position="422"/>
    </location>
</feature>
<dbReference type="FunFam" id="2.60.40.10:FF:000513">
    <property type="entry name" value="striated muscle preferentially expressed protein kinase"/>
    <property type="match status" value="1"/>
</dbReference>
<keyword evidence="22" id="KW-1185">Reference proteome</keyword>
<evidence type="ECO:0000259" key="20">
    <source>
        <dbReference type="PROSITE" id="PS50853"/>
    </source>
</evidence>
<evidence type="ECO:0000256" key="10">
    <source>
        <dbReference type="ARBA" id="ARBA00022840"/>
    </source>
</evidence>
<dbReference type="SUPFAM" id="SSF49265">
    <property type="entry name" value="Fibronectin type III"/>
    <property type="match status" value="1"/>
</dbReference>
<feature type="region of interest" description="Disordered" evidence="17">
    <location>
        <begin position="1959"/>
        <end position="2030"/>
    </location>
</feature>
<evidence type="ECO:0000259" key="18">
    <source>
        <dbReference type="PROSITE" id="PS50011"/>
    </source>
</evidence>
<keyword evidence="6" id="KW-0808">Transferase</keyword>
<evidence type="ECO:0000313" key="21">
    <source>
        <dbReference type="Ensembl" id="ENSSLUP00000050128.1"/>
    </source>
</evidence>
<feature type="compositionally biased region" description="Pro residues" evidence="17">
    <location>
        <begin position="2331"/>
        <end position="2340"/>
    </location>
</feature>
<dbReference type="InterPro" id="IPR003598">
    <property type="entry name" value="Ig_sub2"/>
</dbReference>
<dbReference type="SMART" id="SM00220">
    <property type="entry name" value="S_TKc"/>
    <property type="match status" value="2"/>
</dbReference>
<dbReference type="Gene3D" id="1.10.510.10">
    <property type="entry name" value="Transferase(Phosphotransferase) domain 1"/>
    <property type="match status" value="2"/>
</dbReference>
<dbReference type="SUPFAM" id="SSF48726">
    <property type="entry name" value="Immunoglobulin"/>
    <property type="match status" value="7"/>
</dbReference>
<dbReference type="Pfam" id="PF00069">
    <property type="entry name" value="Pkinase"/>
    <property type="match status" value="2"/>
</dbReference>
<evidence type="ECO:0000259" key="19">
    <source>
        <dbReference type="PROSITE" id="PS50835"/>
    </source>
</evidence>
<dbReference type="FunFam" id="2.60.40.10:FF:001056">
    <property type="entry name" value="Striated muscle preferentially expressed protein kinase"/>
    <property type="match status" value="1"/>
</dbReference>
<feature type="region of interest" description="Disordered" evidence="17">
    <location>
        <begin position="2303"/>
        <end position="2341"/>
    </location>
</feature>
<proteinExistence type="inferred from homology"/>
<dbReference type="PANTHER" id="PTHR47633">
    <property type="entry name" value="IMMUNOGLOBULIN"/>
    <property type="match status" value="1"/>
</dbReference>
<dbReference type="InterPro" id="IPR013783">
    <property type="entry name" value="Ig-like_fold"/>
</dbReference>
<dbReference type="FunFam" id="2.60.40.10:FF:000539">
    <property type="entry name" value="striated muscle preferentially expressed protein kinase"/>
    <property type="match status" value="1"/>
</dbReference>
<evidence type="ECO:0000256" key="9">
    <source>
        <dbReference type="ARBA" id="ARBA00022777"/>
    </source>
</evidence>
<feature type="compositionally biased region" description="Basic and acidic residues" evidence="17">
    <location>
        <begin position="1483"/>
        <end position="1500"/>
    </location>
</feature>
<dbReference type="FunFam" id="2.60.40.10:FF:000080">
    <property type="entry name" value="Myosin light chain kinase, smooth muscle"/>
    <property type="match status" value="1"/>
</dbReference>
<dbReference type="FunFam" id="2.60.40.10:FF:000784">
    <property type="entry name" value="Striated muscle preferentially expressed protein kinase"/>
    <property type="match status" value="1"/>
</dbReference>
<dbReference type="PROSITE" id="PS00107">
    <property type="entry name" value="PROTEIN_KINASE_ATP"/>
    <property type="match status" value="1"/>
</dbReference>
<keyword evidence="12" id="KW-0539">Nucleus</keyword>
<protein>
    <recommendedName>
        <fullName evidence="3">non-specific serine/threonine protein kinase</fullName>
        <ecNumber evidence="3">2.7.11.1</ecNumber>
    </recommendedName>
</protein>
<feature type="compositionally biased region" description="Basic and acidic residues" evidence="17">
    <location>
        <begin position="1873"/>
        <end position="1889"/>
    </location>
</feature>
<dbReference type="GO" id="GO:0061061">
    <property type="term" value="P:muscle structure development"/>
    <property type="evidence" value="ECO:0007669"/>
    <property type="project" value="UniProtKB-ARBA"/>
</dbReference>
<dbReference type="FunFam" id="2.60.40.10:FF:000541">
    <property type="entry name" value="striated muscle preferentially expressed protein kinase"/>
    <property type="match status" value="1"/>
</dbReference>
<feature type="compositionally biased region" description="Pro residues" evidence="17">
    <location>
        <begin position="2311"/>
        <end position="2321"/>
    </location>
</feature>
<dbReference type="InterPro" id="IPR003961">
    <property type="entry name" value="FN3_dom"/>
</dbReference>
<dbReference type="PROSITE" id="PS50835">
    <property type="entry name" value="IG_LIKE"/>
    <property type="match status" value="6"/>
</dbReference>
<comment type="subcellular location">
    <subcellularLocation>
        <location evidence="1">Nucleus</location>
    </subcellularLocation>
</comment>
<feature type="compositionally biased region" description="Basic and acidic residues" evidence="17">
    <location>
        <begin position="1902"/>
        <end position="1916"/>
    </location>
</feature>
<evidence type="ECO:0000256" key="5">
    <source>
        <dbReference type="ARBA" id="ARBA00022553"/>
    </source>
</evidence>
<keyword evidence="4" id="KW-0723">Serine/threonine-protein kinase</keyword>
<dbReference type="GO" id="GO:0005634">
    <property type="term" value="C:nucleus"/>
    <property type="evidence" value="ECO:0007669"/>
    <property type="project" value="UniProtKB-SubCell"/>
</dbReference>
<feature type="domain" description="Ig-like" evidence="19">
    <location>
        <begin position="713"/>
        <end position="803"/>
    </location>
</feature>
<evidence type="ECO:0000256" key="3">
    <source>
        <dbReference type="ARBA" id="ARBA00012513"/>
    </source>
</evidence>
<dbReference type="InterPro" id="IPR036116">
    <property type="entry name" value="FN3_sf"/>
</dbReference>
<dbReference type="InterPro" id="IPR003599">
    <property type="entry name" value="Ig_sub"/>
</dbReference>
<dbReference type="InterPro" id="IPR017441">
    <property type="entry name" value="Protein_kinase_ATP_BS"/>
</dbReference>
<dbReference type="PROSITE" id="PS50011">
    <property type="entry name" value="PROTEIN_KINASE_DOM"/>
    <property type="match status" value="2"/>
</dbReference>
<dbReference type="CDD" id="cd00096">
    <property type="entry name" value="Ig"/>
    <property type="match status" value="1"/>
</dbReference>
<feature type="domain" description="Ig-like" evidence="19">
    <location>
        <begin position="2064"/>
        <end position="2154"/>
    </location>
</feature>
<feature type="region of interest" description="Disordered" evidence="17">
    <location>
        <begin position="1676"/>
        <end position="1738"/>
    </location>
</feature>
<evidence type="ECO:0000256" key="15">
    <source>
        <dbReference type="ARBA" id="ARBA00048679"/>
    </source>
</evidence>
<dbReference type="SUPFAM" id="SSF56112">
    <property type="entry name" value="Protein kinase-like (PK-like)"/>
    <property type="match status" value="2"/>
</dbReference>
<dbReference type="GO" id="GO:0004674">
    <property type="term" value="F:protein serine/threonine kinase activity"/>
    <property type="evidence" value="ECO:0007669"/>
    <property type="project" value="UniProtKB-KW"/>
</dbReference>
<feature type="domain" description="Fibronectin type-III" evidence="20">
    <location>
        <begin position="2161"/>
        <end position="2251"/>
    </location>
</feature>
<feature type="domain" description="Ig-like" evidence="19">
    <location>
        <begin position="489"/>
        <end position="574"/>
    </location>
</feature>
<keyword evidence="7" id="KW-0677">Repeat</keyword>
<dbReference type="InterPro" id="IPR011009">
    <property type="entry name" value="Kinase-like_dom_sf"/>
</dbReference>
<evidence type="ECO:0000256" key="7">
    <source>
        <dbReference type="ARBA" id="ARBA00022737"/>
    </source>
</evidence>
<dbReference type="GO" id="GO:0005524">
    <property type="term" value="F:ATP binding"/>
    <property type="evidence" value="ECO:0007669"/>
    <property type="project" value="UniProtKB-UniRule"/>
</dbReference>
<sequence>VRGHREKERKRPGYSTPTPPVFTRKMRNAAVGTGCDIRLKVTVAGDPQPSLYWYHNDDLLNMENQEYGGLWIRDCKPSDAGLYTCIANNHLGEARSSAVLAVLDLGEAMMKPQFLQVPAISSHKIASISRIFHLPAEFEEKVKQPKSVSQSNTQDYRAQTPLSDYSRKEFTLRPSPKLTRASSKVFEKVRGLEERRRSLDIPEGSISAGSWAGFNRAGSVDSDDGGSRLGISRESSREDLREALKEDAAERRSMFKQRAASLEEKPRYSQKVQDIENKFTEELQRIKKLVGKPHLKKSFSTEQLTLKSRQRQPLRKIEPIPPQVLQKLQERERAQWAKEQREKEHSQQPIPLVQRVSRMQESSHIQESLVQTSQKDEISGRKTPIEVALRKIENRPESPLVQKRAAIVQDLPPQPPPKPPRMSPVTPTEERMEVDPSKPAFNMRIPTIIVEDEKMEKDVHVKSSEPQQNTASHSSENVLYLHPAPPVEPGLAVIRPVRDITAKAGETVLFECHVIGPKDTDVDWLADGKLIQPALLNCKMHFDGRKCRLLLNSVHEDDSGTYMCKLSTAKEEVTSCGKLKVIPSIEPLFTRKLDVLEVIEGRNARFDCKVSGTPSPKVIWNHFDHPLTENEDIRILREGGRHSLFISHVTNEDEGFYTVTARNSHGEAESSAELYIQEPRPAISSQMAKLEKMPSIPEEPEVPENEVERFTMPDFIKPLYDLDVIEGKEAVLKCKVAGLPYPTIVWFHNGKRIESTEDRKMTQFRDVHSLVIRSVCHAHGGVYKSVISNKVGKATCYSHLYVTDILPDPPDGTPVIESITGKTITLSWKKPRRLDPSIDASSLMYAIQQQALGSIQWIIIASGLKETTFTITTLSKGVRYAFRILTITSKAFSKPSPTTDPVQLLDRGPYLQEAPVIIDKPDIVHVMENQSVTITVTLNHVNAAVIWKRRGAVLASKPGLYEMTMPDDDQQTLKLLKVKSADIGEMQFVASNKYGSDSCTFNVEMAAPPTFETIMEDLDVCAGETPRFAVVVEGKPIPDILWFKNDVLLSESSHYTFVYDDNECSLVVLNARPEDSGVYTCTARNLAGSVSCKAELTIHEAKRKEDPMDDEETILRKMRRLTDNYDIHKEIGRGAFSYVKRVTQKVGKMEYAAKFISTRAKKKASARREMNLLSKLDHERILYFQDAFEKKNAVIIITELCHEELLDRFTRKSTVMESDVRSCIRQLIEGVDYLHHLNIIHLDIKPDNILMADSLGDQIRICDFGNAVQLTPDEAQYCKYGTPEFVAPEIVNQTPVSKATDIWSIGVIAYLCVTGVSPFAGENDRSSALNIRNYNVAFEESMFAELCREAKGFIIKLLVADRLRPNTQECLRHPWFKVLSKGKAISTEALKKFVSRRKWQRSLISYKSKMVMRSIPELLNDSSSHVSIAVPRHLKEGSPLPSSSSDSDEDIGELPFIPIILSGSPAQAQKAMEKPLRRGSSMELDKPEGGPRRGELRRGGSADSALLLRITPEEGAGEGNQENGRRVLKKAVSMELPRRSTSPGTAKMSQEDYALKLELMRQRLLRGGSVDNKMSGLRGPLLETLGMGDEKRAISSDRYSRTARLGPPPLIRAASSDSATEDVPKPKVLRKTASFSQGDSEPIALHRRLGAPLEIPLAQVEERRLKEAISMSSLTEQVKLDSRPVTPREPSPKLQTPESIVQESPTKTESEESLMEKEIKPDDTMNEKMDGPTQEYPHPSANVSTYVPPSLPARVVLPDGSTSAYASIMQTIMVPSDITSEEVFEARFKKRESSLSRSLKFLSRSKNEDKSQAISPDSTESGEEIYRPGPIGAPLQLAPRRLEEKSKSVLDLREAQKDQGFMKRLSMRLKRTPSTERKDETTKEEDSIASRRRLSWTLGRRGSQEKKEVEMTRMDGGDNASVEQDEKELKKPNESPVLAMRRKIESTVAGISTRIRSFSEERKASEDKETKRTPILSLLRRSTSESRAMKNVSVPQNQLASQASNGASTESLDSMSSLKSETPKVVETERRSRWDRWGLTRGRRDKTVSQPDIPTAISRENNFPPVFHIKLRDHVLLEGDPVTLSCLPAGSPHPHITWMKDKKPLEIDARMNMIACPDGRQLLMIMQTTKKDAGVYECVATNPLAAVSSSCTISLARLPNRPGTPEIPQKYNNTALVLWRPSDTIAPCTYSLERKAEGETNWLIVATGVADCYCNVVDLPAGGSFRFRVACVNKAGQGPYSNLSEVVSLDASVTIKPTVQVEASRPAVTAPVSTAPSEQAPVQTTTAVQATAAKAKTTINISVSKPQTKLAPPPLVPPKPRSPVNAAPNKSPSPVPPPAPAIGKPISSVPMYVPAAAARVTPPSQSMIVSPPVTVSQPIPVAVSRTPLGKPGEGSLRQGVPQKPYTFMDEKARGRFGVIRECRENATGNLFMAKIVPYEADSKQTVLQEYDILKSLHHDRIMALHEAYVTPRYLVLISEYCSGKELLFSLIDRFRYSEDDVVTYVVQILQGLDYLHTRRILHLDIKPENIIITYMNVIKIIDFGSAQTYNPLFLKQFSPPIGTLEYMSPEMLKGDVVGPPADIWSVGVLTFIMLSGKSPFIENDPQETEARIQAAKFDLSKLYQNVSQSASLFLKKILCSYPWARPSIKDCFNNSWLQDAYLMRLRRQTLTFTTTRLKEFLADQQRRREEVATKHKVLLRSYQSSPQTPTTQFQNKEYVS</sequence>
<feature type="region of interest" description="Disordered" evidence="17">
    <location>
        <begin position="1869"/>
        <end position="1932"/>
    </location>
</feature>
<feature type="domain" description="Ig-like" evidence="19">
    <location>
        <begin position="19"/>
        <end position="101"/>
    </location>
</feature>
<feature type="compositionally biased region" description="Basic and acidic residues" evidence="17">
    <location>
        <begin position="1706"/>
        <end position="1730"/>
    </location>
</feature>
<dbReference type="Gene3D" id="2.60.40.10">
    <property type="entry name" value="Immunoglobulins"/>
    <property type="match status" value="9"/>
</dbReference>
<dbReference type="SMART" id="SM00409">
    <property type="entry name" value="IG"/>
    <property type="match status" value="7"/>
</dbReference>
<feature type="region of interest" description="Disordered" evidence="17">
    <location>
        <begin position="410"/>
        <end position="435"/>
    </location>
</feature>
<dbReference type="PANTHER" id="PTHR47633:SF3">
    <property type="entry name" value="STRIATED MUSCLE PREFERENTIALLY EXPRESSED PROTEIN KINASE"/>
    <property type="match status" value="1"/>
</dbReference>
<evidence type="ECO:0000256" key="4">
    <source>
        <dbReference type="ARBA" id="ARBA00022527"/>
    </source>
</evidence>
<dbReference type="Ensembl" id="ENSSLUT00000051618.1">
    <property type="protein sequence ID" value="ENSSLUP00000050128.1"/>
    <property type="gene ID" value="ENSSLUG00000021824.1"/>
</dbReference>
<comment type="catalytic activity">
    <reaction evidence="14">
        <text>L-threonyl-[protein] + ATP = O-phospho-L-threonyl-[protein] + ADP + H(+)</text>
        <dbReference type="Rhea" id="RHEA:46608"/>
        <dbReference type="Rhea" id="RHEA-COMP:11060"/>
        <dbReference type="Rhea" id="RHEA-COMP:11605"/>
        <dbReference type="ChEBI" id="CHEBI:15378"/>
        <dbReference type="ChEBI" id="CHEBI:30013"/>
        <dbReference type="ChEBI" id="CHEBI:30616"/>
        <dbReference type="ChEBI" id="CHEBI:61977"/>
        <dbReference type="ChEBI" id="CHEBI:456216"/>
        <dbReference type="EC" id="2.7.11.1"/>
    </reaction>
</comment>
<evidence type="ECO:0000313" key="22">
    <source>
        <dbReference type="Proteomes" id="UP000694568"/>
    </source>
</evidence>
<keyword evidence="5" id="KW-0597">Phosphoprotein</keyword>
<dbReference type="InterPro" id="IPR008271">
    <property type="entry name" value="Ser/Thr_kinase_AS"/>
</dbReference>
<feature type="region of interest" description="Disordered" evidence="17">
    <location>
        <begin position="1802"/>
        <end position="1848"/>
    </location>
</feature>
<feature type="region of interest" description="Disordered" evidence="17">
    <location>
        <begin position="1467"/>
        <end position="1523"/>
    </location>
</feature>
<feature type="domain" description="Protein kinase" evidence="18">
    <location>
        <begin position="1125"/>
        <end position="1376"/>
    </location>
</feature>
<dbReference type="EC" id="2.7.11.1" evidence="3"/>
<dbReference type="FunFam" id="1.10.510.10:FF:000344">
    <property type="entry name" value="striated muscle preferentially expressed protein kinase isoform X1"/>
    <property type="match status" value="1"/>
</dbReference>
<dbReference type="Pfam" id="PF00041">
    <property type="entry name" value="fn3"/>
    <property type="match status" value="1"/>
</dbReference>
<name>A0A8D0A802_SANLU</name>
<evidence type="ECO:0000256" key="16">
    <source>
        <dbReference type="PROSITE-ProRule" id="PRU10141"/>
    </source>
</evidence>
<organism evidence="21 22">
    <name type="scientific">Sander lucioperca</name>
    <name type="common">Pike-perch</name>
    <name type="synonym">Perca lucioperca</name>
    <dbReference type="NCBI Taxonomy" id="283035"/>
    <lineage>
        <taxon>Eukaryota</taxon>
        <taxon>Metazoa</taxon>
        <taxon>Chordata</taxon>
        <taxon>Craniata</taxon>
        <taxon>Vertebrata</taxon>
        <taxon>Euteleostomi</taxon>
        <taxon>Actinopterygii</taxon>
        <taxon>Neopterygii</taxon>
        <taxon>Teleostei</taxon>
        <taxon>Neoteleostei</taxon>
        <taxon>Acanthomorphata</taxon>
        <taxon>Eupercaria</taxon>
        <taxon>Perciformes</taxon>
        <taxon>Percoidei</taxon>
        <taxon>Percidae</taxon>
        <taxon>Luciopercinae</taxon>
        <taxon>Sander</taxon>
    </lineage>
</organism>
<evidence type="ECO:0000256" key="14">
    <source>
        <dbReference type="ARBA" id="ARBA00047899"/>
    </source>
</evidence>
<dbReference type="Pfam" id="PF07679">
    <property type="entry name" value="I-set"/>
    <property type="match status" value="7"/>
</dbReference>
<dbReference type="Proteomes" id="UP000694568">
    <property type="component" value="Unplaced"/>
</dbReference>
<keyword evidence="9" id="KW-0418">Kinase</keyword>
<reference evidence="21" key="2">
    <citation type="submission" date="2025-09" db="UniProtKB">
        <authorList>
            <consortium name="Ensembl"/>
        </authorList>
    </citation>
    <scope>IDENTIFICATION</scope>
</reference>